<name>R7UPN6_CAPTE</name>
<evidence type="ECO:0000313" key="5">
    <source>
        <dbReference type="Proteomes" id="UP000014760"/>
    </source>
</evidence>
<reference evidence="5" key="1">
    <citation type="submission" date="2012-12" db="EMBL/GenBank/DDBJ databases">
        <authorList>
            <person name="Hellsten U."/>
            <person name="Grimwood J."/>
            <person name="Chapman J.A."/>
            <person name="Shapiro H."/>
            <person name="Aerts A."/>
            <person name="Otillar R.P."/>
            <person name="Terry A.Y."/>
            <person name="Boore J.L."/>
            <person name="Simakov O."/>
            <person name="Marletaz F."/>
            <person name="Cho S.-J."/>
            <person name="Edsinger-Gonzales E."/>
            <person name="Havlak P."/>
            <person name="Kuo D.-H."/>
            <person name="Larsson T."/>
            <person name="Lv J."/>
            <person name="Arendt D."/>
            <person name="Savage R."/>
            <person name="Osoegawa K."/>
            <person name="de Jong P."/>
            <person name="Lindberg D.R."/>
            <person name="Seaver E.C."/>
            <person name="Weisblat D.A."/>
            <person name="Putnam N.H."/>
            <person name="Grigoriev I.V."/>
            <person name="Rokhsar D.S."/>
        </authorList>
    </citation>
    <scope>NUCLEOTIDE SEQUENCE</scope>
    <source>
        <strain evidence="5">I ESC-2004</strain>
    </source>
</reference>
<dbReference type="EMBL" id="AMQN01006833">
    <property type="status" value="NOT_ANNOTATED_CDS"/>
    <property type="molecule type" value="Genomic_DNA"/>
</dbReference>
<gene>
    <name evidence="3" type="ORF">CAPTEDRAFT_226313</name>
</gene>
<organism evidence="3">
    <name type="scientific">Capitella teleta</name>
    <name type="common">Polychaete worm</name>
    <dbReference type="NCBI Taxonomy" id="283909"/>
    <lineage>
        <taxon>Eukaryota</taxon>
        <taxon>Metazoa</taxon>
        <taxon>Spiralia</taxon>
        <taxon>Lophotrochozoa</taxon>
        <taxon>Annelida</taxon>
        <taxon>Polychaeta</taxon>
        <taxon>Sedentaria</taxon>
        <taxon>Scolecida</taxon>
        <taxon>Capitellidae</taxon>
        <taxon>Capitella</taxon>
    </lineage>
</organism>
<feature type="signal peptide" evidence="2">
    <location>
        <begin position="1"/>
        <end position="18"/>
    </location>
</feature>
<keyword evidence="2" id="KW-0732">Signal</keyword>
<reference evidence="3 5" key="2">
    <citation type="journal article" date="2013" name="Nature">
        <title>Insights into bilaterian evolution from three spiralian genomes.</title>
        <authorList>
            <person name="Simakov O."/>
            <person name="Marletaz F."/>
            <person name="Cho S.J."/>
            <person name="Edsinger-Gonzales E."/>
            <person name="Havlak P."/>
            <person name="Hellsten U."/>
            <person name="Kuo D.H."/>
            <person name="Larsson T."/>
            <person name="Lv J."/>
            <person name="Arendt D."/>
            <person name="Savage R."/>
            <person name="Osoegawa K."/>
            <person name="de Jong P."/>
            <person name="Grimwood J."/>
            <person name="Chapman J.A."/>
            <person name="Shapiro H."/>
            <person name="Aerts A."/>
            <person name="Otillar R.P."/>
            <person name="Terry A.Y."/>
            <person name="Boore J.L."/>
            <person name="Grigoriev I.V."/>
            <person name="Lindberg D.R."/>
            <person name="Seaver E.C."/>
            <person name="Weisblat D.A."/>
            <person name="Putnam N.H."/>
            <person name="Rokhsar D.S."/>
        </authorList>
    </citation>
    <scope>NUCLEOTIDE SEQUENCE</scope>
    <source>
        <strain evidence="3 5">I ESC-2004</strain>
    </source>
</reference>
<dbReference type="EMBL" id="KB299289">
    <property type="protein sequence ID" value="ELU08140.1"/>
    <property type="molecule type" value="Genomic_DNA"/>
</dbReference>
<evidence type="ECO:0000256" key="1">
    <source>
        <dbReference type="SAM" id="MobiDB-lite"/>
    </source>
</evidence>
<accession>R7UPN6</accession>
<dbReference type="AlphaFoldDB" id="R7UPN6"/>
<evidence type="ECO:0000313" key="4">
    <source>
        <dbReference type="EnsemblMetazoa" id="CapteP226313"/>
    </source>
</evidence>
<evidence type="ECO:0000256" key="2">
    <source>
        <dbReference type="SAM" id="SignalP"/>
    </source>
</evidence>
<evidence type="ECO:0000313" key="3">
    <source>
        <dbReference type="EMBL" id="ELU08140.1"/>
    </source>
</evidence>
<feature type="chain" id="PRO_5008788233" evidence="2">
    <location>
        <begin position="19"/>
        <end position="165"/>
    </location>
</feature>
<reference evidence="4" key="3">
    <citation type="submission" date="2015-06" db="UniProtKB">
        <authorList>
            <consortium name="EnsemblMetazoa"/>
        </authorList>
    </citation>
    <scope>IDENTIFICATION</scope>
</reference>
<feature type="region of interest" description="Disordered" evidence="1">
    <location>
        <begin position="31"/>
        <end position="54"/>
    </location>
</feature>
<sequence>MVTKILVGLLAVVCVTNAQLLGSSRATGGLSYPGPSESTGSTGEDPYAWPATGPTGGSSDNNGYTCHSCFYSSDCSYYSNNYGVTADCPNGCMVKVETGYYQQISVSRGCYEPEMEYDQTIKPCYYSYCNNWDATQGMATAGAGRICAAATLAAVITSLVTGLAL</sequence>
<keyword evidence="5" id="KW-1185">Reference proteome</keyword>
<protein>
    <submittedName>
        <fullName evidence="3 4">Uncharacterized protein</fullName>
    </submittedName>
</protein>
<dbReference type="HOGENOM" id="CLU_1612365_0_0_1"/>
<proteinExistence type="predicted"/>
<dbReference type="EnsemblMetazoa" id="CapteT226313">
    <property type="protein sequence ID" value="CapteP226313"/>
    <property type="gene ID" value="CapteG226313"/>
</dbReference>
<dbReference type="Proteomes" id="UP000014760">
    <property type="component" value="Unassembled WGS sequence"/>
</dbReference>